<organism evidence="2">
    <name type="scientific">viral metagenome</name>
    <dbReference type="NCBI Taxonomy" id="1070528"/>
    <lineage>
        <taxon>unclassified sequences</taxon>
        <taxon>metagenomes</taxon>
        <taxon>organismal metagenomes</taxon>
    </lineage>
</organism>
<dbReference type="EMBL" id="MN739997">
    <property type="protein sequence ID" value="QHT82298.1"/>
    <property type="molecule type" value="Genomic_DNA"/>
</dbReference>
<dbReference type="AlphaFoldDB" id="A0A6C0HNM4"/>
<proteinExistence type="predicted"/>
<feature type="region of interest" description="Disordered" evidence="1">
    <location>
        <begin position="135"/>
        <end position="154"/>
    </location>
</feature>
<evidence type="ECO:0000313" key="2">
    <source>
        <dbReference type="EMBL" id="QHT82298.1"/>
    </source>
</evidence>
<sequence length="154" mass="17316">MSSSNNDLNVESVPAATLEPSNINVVKISEASKKQDNVYNMLATESNNNKHNNWNKLGKPEKIKQISNFVVEQASHFGILETELGDCKQYLIDSLDKKKLTCVKDINYNKELGKIVCIHNLVFNSTNRRFTFKRNEKRASTTKSLGAGKTPNKV</sequence>
<evidence type="ECO:0000256" key="1">
    <source>
        <dbReference type="SAM" id="MobiDB-lite"/>
    </source>
</evidence>
<protein>
    <submittedName>
        <fullName evidence="2">Uncharacterized protein</fullName>
    </submittedName>
</protein>
<name>A0A6C0HNM4_9ZZZZ</name>
<reference evidence="2" key="1">
    <citation type="journal article" date="2020" name="Nature">
        <title>Giant virus diversity and host interactions through global metagenomics.</title>
        <authorList>
            <person name="Schulz F."/>
            <person name="Roux S."/>
            <person name="Paez-Espino D."/>
            <person name="Jungbluth S."/>
            <person name="Walsh D.A."/>
            <person name="Denef V.J."/>
            <person name="McMahon K.D."/>
            <person name="Konstantinidis K.T."/>
            <person name="Eloe-Fadrosh E.A."/>
            <person name="Kyrpides N.C."/>
            <person name="Woyke T."/>
        </authorList>
    </citation>
    <scope>NUCLEOTIDE SEQUENCE</scope>
    <source>
        <strain evidence="2">GVMAG-M-3300023184-161</strain>
    </source>
</reference>
<accession>A0A6C0HNM4</accession>